<protein>
    <submittedName>
        <fullName evidence="2">Uncharacterized protein</fullName>
    </submittedName>
</protein>
<gene>
    <name evidence="2" type="ORF">B296_00016800</name>
</gene>
<dbReference type="Proteomes" id="UP000287651">
    <property type="component" value="Unassembled WGS sequence"/>
</dbReference>
<evidence type="ECO:0000313" key="2">
    <source>
        <dbReference type="EMBL" id="RRT53218.1"/>
    </source>
</evidence>
<reference evidence="2 3" key="1">
    <citation type="journal article" date="2014" name="Agronomy (Basel)">
        <title>A Draft Genome Sequence for Ensete ventricosum, the Drought-Tolerant Tree Against Hunger.</title>
        <authorList>
            <person name="Harrison J."/>
            <person name="Moore K.A."/>
            <person name="Paszkiewicz K."/>
            <person name="Jones T."/>
            <person name="Grant M."/>
            <person name="Ambacheew D."/>
            <person name="Muzemil S."/>
            <person name="Studholme D.J."/>
        </authorList>
    </citation>
    <scope>NUCLEOTIDE SEQUENCE [LARGE SCALE GENOMIC DNA]</scope>
</reference>
<evidence type="ECO:0000313" key="3">
    <source>
        <dbReference type="Proteomes" id="UP000287651"/>
    </source>
</evidence>
<dbReference type="EMBL" id="AMZH03011249">
    <property type="protein sequence ID" value="RRT53218.1"/>
    <property type="molecule type" value="Genomic_DNA"/>
</dbReference>
<feature type="region of interest" description="Disordered" evidence="1">
    <location>
        <begin position="42"/>
        <end position="82"/>
    </location>
</feature>
<name>A0A426YNC8_ENSVE</name>
<evidence type="ECO:0000256" key="1">
    <source>
        <dbReference type="SAM" id="MobiDB-lite"/>
    </source>
</evidence>
<proteinExistence type="predicted"/>
<feature type="compositionally biased region" description="Low complexity" evidence="1">
    <location>
        <begin position="60"/>
        <end position="69"/>
    </location>
</feature>
<accession>A0A426YNC8</accession>
<sequence length="82" mass="8817">MEPSMRFDLRALRTNQKAILARLGLIFADFVCAPESNSIVLLSNDSGDGRSESETETETETVGSEGGASAKTAFAGKQSQRY</sequence>
<organism evidence="2 3">
    <name type="scientific">Ensete ventricosum</name>
    <name type="common">Abyssinian banana</name>
    <name type="synonym">Musa ensete</name>
    <dbReference type="NCBI Taxonomy" id="4639"/>
    <lineage>
        <taxon>Eukaryota</taxon>
        <taxon>Viridiplantae</taxon>
        <taxon>Streptophyta</taxon>
        <taxon>Embryophyta</taxon>
        <taxon>Tracheophyta</taxon>
        <taxon>Spermatophyta</taxon>
        <taxon>Magnoliopsida</taxon>
        <taxon>Liliopsida</taxon>
        <taxon>Zingiberales</taxon>
        <taxon>Musaceae</taxon>
        <taxon>Ensete</taxon>
    </lineage>
</organism>
<comment type="caution">
    <text evidence="2">The sequence shown here is derived from an EMBL/GenBank/DDBJ whole genome shotgun (WGS) entry which is preliminary data.</text>
</comment>
<dbReference type="AlphaFoldDB" id="A0A426YNC8"/>